<dbReference type="Pfam" id="PF13855">
    <property type="entry name" value="LRR_8"/>
    <property type="match status" value="1"/>
</dbReference>
<dbReference type="SUPFAM" id="SSF52058">
    <property type="entry name" value="L domain-like"/>
    <property type="match status" value="1"/>
</dbReference>
<accession>A0A813YG71</accession>
<keyword evidence="3" id="KW-0472">Membrane</keyword>
<evidence type="ECO:0000256" key="2">
    <source>
        <dbReference type="ARBA" id="ARBA00022737"/>
    </source>
</evidence>
<dbReference type="Proteomes" id="UP000663879">
    <property type="component" value="Unassembled WGS sequence"/>
</dbReference>
<dbReference type="InterPro" id="IPR003591">
    <property type="entry name" value="Leu-rich_rpt_typical-subtyp"/>
</dbReference>
<dbReference type="EMBL" id="CAJNOC010001689">
    <property type="protein sequence ID" value="CAF0883959.1"/>
    <property type="molecule type" value="Genomic_DNA"/>
</dbReference>
<evidence type="ECO:0000256" key="3">
    <source>
        <dbReference type="SAM" id="Phobius"/>
    </source>
</evidence>
<proteinExistence type="predicted"/>
<protein>
    <submittedName>
        <fullName evidence="4">Uncharacterized protein</fullName>
    </submittedName>
</protein>
<keyword evidence="2" id="KW-0677">Repeat</keyword>
<dbReference type="PANTHER" id="PTHR24366">
    <property type="entry name" value="IG(IMMUNOGLOBULIN) AND LRR(LEUCINE RICH REPEAT) DOMAINS"/>
    <property type="match status" value="1"/>
</dbReference>
<sequence>MTLAVINLKIQLFILIINLCLLNGKSYKIRMKRSYADIEPYFNHSHSYSIFSSSEYQVDDDSSEQEYASNNNKYNSLLKLLKQKELEKIPLSTNSRSNKLFSDCNSLFSECLCSFNQDIERFFLYCNDPSVKKVPNFSQIFNSDTNLIFSKFDFRGSRIRRIKKDDFNNVKFDFYKPKSSSLNMAKLNHSTYESLLDELKKTVLPIYHLDFDNVYDIEDSAFEDFINKSLNLSLHLQENNHFDHNELLLKIRFSNTNFQLSPKRKPFRGLKALQLNLDNLTNQFLSNSLFDFSVISELNIENSDNFIGFIDQGPSLPNGKLLKKFSVIRSYKIDTLCSHSLPAFVDVELFSEISIRKCYNIKNITAYTFFKYRHLKSLILSSNCFDKIDKDSFRFLTQLEILDLSSNPLVYLEDGIFQDLSSLKKLILESTSIKGINEFTLKGLNSLVDLRISKSIELSFIHENAFRDAKKSLREIHLKDTSIRILNTIPNSWLTYLNLELLNLDSNTINEEFSMDSNLQKEIFCKIKKFLPRDTLISLQRNQSCNCLIYFLYMGKNFSSAFSKWEYKTPFCYRNQIKYFENGTKIFHSINEKEDLCELNNLEYFCNPTTTSTTTKTTTTTTTTRPTRKMTRPIYRNPMTTLPPKKTRYPKINFEKFIKVFLVILVITAISIFFTVIYLRYTKKLDRKKKLQKLNRLRANSNSSCNQTSSTCNLPRISSKSKINKIILPPNVIPPFTKNPPANSPLKMIKPKTLSQLMEYKSVRQNETKAMLNNETNQGKTASFSIGNGYD</sequence>
<keyword evidence="3" id="KW-1133">Transmembrane helix</keyword>
<keyword evidence="5" id="KW-1185">Reference proteome</keyword>
<feature type="transmembrane region" description="Helical" evidence="3">
    <location>
        <begin position="657"/>
        <end position="681"/>
    </location>
</feature>
<dbReference type="InterPro" id="IPR032675">
    <property type="entry name" value="LRR_dom_sf"/>
</dbReference>
<keyword evidence="1" id="KW-0433">Leucine-rich repeat</keyword>
<reference evidence="4" key="1">
    <citation type="submission" date="2021-02" db="EMBL/GenBank/DDBJ databases">
        <authorList>
            <person name="Nowell W R."/>
        </authorList>
    </citation>
    <scope>NUCLEOTIDE SEQUENCE</scope>
    <source>
        <strain evidence="4">Ploen Becks lab</strain>
    </source>
</reference>
<evidence type="ECO:0000256" key="1">
    <source>
        <dbReference type="ARBA" id="ARBA00022614"/>
    </source>
</evidence>
<dbReference type="InterPro" id="IPR001611">
    <property type="entry name" value="Leu-rich_rpt"/>
</dbReference>
<keyword evidence="3" id="KW-0812">Transmembrane</keyword>
<comment type="caution">
    <text evidence="4">The sequence shown here is derived from an EMBL/GenBank/DDBJ whole genome shotgun (WGS) entry which is preliminary data.</text>
</comment>
<evidence type="ECO:0000313" key="4">
    <source>
        <dbReference type="EMBL" id="CAF0883959.1"/>
    </source>
</evidence>
<gene>
    <name evidence="4" type="ORF">OXX778_LOCUS10561</name>
</gene>
<dbReference type="SMART" id="SM00369">
    <property type="entry name" value="LRR_TYP"/>
    <property type="match status" value="3"/>
</dbReference>
<name>A0A813YG71_9BILA</name>
<organism evidence="4 5">
    <name type="scientific">Brachionus calyciflorus</name>
    <dbReference type="NCBI Taxonomy" id="104777"/>
    <lineage>
        <taxon>Eukaryota</taxon>
        <taxon>Metazoa</taxon>
        <taxon>Spiralia</taxon>
        <taxon>Gnathifera</taxon>
        <taxon>Rotifera</taxon>
        <taxon>Eurotatoria</taxon>
        <taxon>Monogononta</taxon>
        <taxon>Pseudotrocha</taxon>
        <taxon>Ploima</taxon>
        <taxon>Brachionidae</taxon>
        <taxon>Brachionus</taxon>
    </lineage>
</organism>
<dbReference type="OrthoDB" id="72369at2759"/>
<dbReference type="Gene3D" id="3.80.10.10">
    <property type="entry name" value="Ribonuclease Inhibitor"/>
    <property type="match status" value="1"/>
</dbReference>
<evidence type="ECO:0000313" key="5">
    <source>
        <dbReference type="Proteomes" id="UP000663879"/>
    </source>
</evidence>
<dbReference type="AlphaFoldDB" id="A0A813YG71"/>